<proteinExistence type="predicted"/>
<protein>
    <submittedName>
        <fullName evidence="2">Uncharacterized protein</fullName>
    </submittedName>
</protein>
<keyword evidence="3" id="KW-1185">Reference proteome</keyword>
<feature type="region of interest" description="Disordered" evidence="1">
    <location>
        <begin position="1"/>
        <end position="26"/>
    </location>
</feature>
<evidence type="ECO:0000313" key="2">
    <source>
        <dbReference type="EMBL" id="CEI66538.1"/>
    </source>
</evidence>
<name>A0A2L2T968_9HYPO</name>
<dbReference type="AlphaFoldDB" id="A0A2L2T968"/>
<sequence length="70" mass="7729">MTQPKRQTEPNMLGNSATDGLTTEDEGIECDVLREPAGAKMASFLSVVPLDESTRMRRLSFPSSDETIRL</sequence>
<reference evidence="3" key="1">
    <citation type="submission" date="2014-10" db="EMBL/GenBank/DDBJ databases">
        <authorList>
            <person name="King R."/>
        </authorList>
    </citation>
    <scope>NUCLEOTIDE SEQUENCE [LARGE SCALE GENOMIC DNA]</scope>
    <source>
        <strain evidence="3">A3/5</strain>
    </source>
</reference>
<evidence type="ECO:0000313" key="3">
    <source>
        <dbReference type="Proteomes" id="UP000245910"/>
    </source>
</evidence>
<evidence type="ECO:0000256" key="1">
    <source>
        <dbReference type="SAM" id="MobiDB-lite"/>
    </source>
</evidence>
<accession>A0A2L2T968</accession>
<feature type="compositionally biased region" description="Polar residues" evidence="1">
    <location>
        <begin position="1"/>
        <end position="21"/>
    </location>
</feature>
<organism evidence="2 3">
    <name type="scientific">Fusarium venenatum</name>
    <dbReference type="NCBI Taxonomy" id="56646"/>
    <lineage>
        <taxon>Eukaryota</taxon>
        <taxon>Fungi</taxon>
        <taxon>Dikarya</taxon>
        <taxon>Ascomycota</taxon>
        <taxon>Pezizomycotina</taxon>
        <taxon>Sordariomycetes</taxon>
        <taxon>Hypocreomycetidae</taxon>
        <taxon>Hypocreales</taxon>
        <taxon>Nectriaceae</taxon>
        <taxon>Fusarium</taxon>
    </lineage>
</organism>
<dbReference type="EMBL" id="LN649229">
    <property type="protein sequence ID" value="CEI66538.1"/>
    <property type="molecule type" value="Genomic_DNA"/>
</dbReference>
<dbReference type="Proteomes" id="UP000245910">
    <property type="component" value="Chromosome I"/>
</dbReference>